<evidence type="ECO:0000313" key="1">
    <source>
        <dbReference type="EMBL" id="QLY39421.1"/>
    </source>
</evidence>
<dbReference type="EMBL" id="CP051151">
    <property type="protein sequence ID" value="QLY39421.1"/>
    <property type="molecule type" value="Genomic_DNA"/>
</dbReference>
<reference evidence="1 2" key="1">
    <citation type="submission" date="2020-04" db="EMBL/GenBank/DDBJ databases">
        <authorList>
            <person name="Zheng R.K."/>
            <person name="Sun C.M."/>
        </authorList>
    </citation>
    <scope>NUCLEOTIDE SEQUENCE [LARGE SCALE GENOMIC DNA]</scope>
    <source>
        <strain evidence="2">zrk29</strain>
    </source>
</reference>
<dbReference type="AlphaFoldDB" id="A0A7L6N1G4"/>
<dbReference type="Pfam" id="PF12643">
    <property type="entry name" value="MazG-like"/>
    <property type="match status" value="1"/>
</dbReference>
<proteinExistence type="predicted"/>
<gene>
    <name evidence="1" type="ORF">HF295_00520</name>
</gene>
<protein>
    <recommendedName>
        <fullName evidence="3">Nucleoside triphosphate pyrophosphohydrolase family protein</fullName>
    </recommendedName>
</protein>
<evidence type="ECO:0008006" key="3">
    <source>
        <dbReference type="Google" id="ProtNLM"/>
    </source>
</evidence>
<accession>A0A7L6N1G4</accession>
<sequence>MDLKQIQKRIFENKLTKGFNIDNVEKEFCFLMGEVSEAFDAYNKKQGTLGSELADIAIYLLGLSEMLGINLSEEIQKKILVNENREYVKVHGANVKK</sequence>
<name>A0A7L6N1G4_9MOLU</name>
<dbReference type="SUPFAM" id="SSF101386">
    <property type="entry name" value="all-alpha NTP pyrophosphatases"/>
    <property type="match status" value="1"/>
</dbReference>
<dbReference type="InterPro" id="IPR025984">
    <property type="entry name" value="DCTPP"/>
</dbReference>
<dbReference type="GO" id="GO:0047429">
    <property type="term" value="F:nucleoside triphosphate diphosphatase activity"/>
    <property type="evidence" value="ECO:0007669"/>
    <property type="project" value="InterPro"/>
</dbReference>
<keyword evidence="2" id="KW-1185">Reference proteome</keyword>
<evidence type="ECO:0000313" key="2">
    <source>
        <dbReference type="Proteomes" id="UP000512167"/>
    </source>
</evidence>
<dbReference type="Gene3D" id="1.10.287.1080">
    <property type="entry name" value="MazG-like"/>
    <property type="match status" value="1"/>
</dbReference>
<dbReference type="RefSeq" id="WP_312031888.1">
    <property type="nucleotide sequence ID" value="NZ_CP051151.1"/>
</dbReference>
<dbReference type="Proteomes" id="UP000512167">
    <property type="component" value="Chromosome"/>
</dbReference>
<dbReference type="KEGG" id="tbk:HF295_00520"/>
<organism evidence="1 2">
    <name type="scientific">Hujiaoplasma nucleasis</name>
    <dbReference type="NCBI Taxonomy" id="2725268"/>
    <lineage>
        <taxon>Bacteria</taxon>
        <taxon>Bacillati</taxon>
        <taxon>Mycoplasmatota</taxon>
        <taxon>Mollicutes</taxon>
        <taxon>Candidatus Izemoplasmatales</taxon>
        <taxon>Hujiaoplasmataceae</taxon>
        <taxon>Hujiaoplasma</taxon>
    </lineage>
</organism>
<dbReference type="GO" id="GO:0009143">
    <property type="term" value="P:nucleoside triphosphate catabolic process"/>
    <property type="evidence" value="ECO:0007669"/>
    <property type="project" value="InterPro"/>
</dbReference>